<dbReference type="InterPro" id="IPR046887">
    <property type="entry name" value="RsmE_PUA-like"/>
</dbReference>
<dbReference type="InterPro" id="IPR015947">
    <property type="entry name" value="PUA-like_sf"/>
</dbReference>
<dbReference type="InterPro" id="IPR006700">
    <property type="entry name" value="RsmE"/>
</dbReference>
<feature type="domain" description="Ribosomal RNA small subunit methyltransferase E PUA-like" evidence="14">
    <location>
        <begin position="20"/>
        <end position="64"/>
    </location>
</feature>
<dbReference type="Gene3D" id="3.40.1280.10">
    <property type="match status" value="1"/>
</dbReference>
<reference evidence="15 18" key="2">
    <citation type="submission" date="2016-02" db="EMBL/GenBank/DDBJ databases">
        <authorList>
            <person name="Teng J.L."/>
            <person name="Tang Y."/>
            <person name="Huang Y."/>
            <person name="Guo F."/>
            <person name="Wei W."/>
            <person name="Chen J.H."/>
            <person name="Wong S.Y."/>
            <person name="Lau S.K."/>
            <person name="Woo P.C."/>
        </authorList>
    </citation>
    <scope>NUCLEOTIDE SEQUENCE [LARGE SCALE GENOMIC DNA]</scope>
    <source>
        <strain evidence="15 18">JCM 13375</strain>
    </source>
</reference>
<dbReference type="Proteomes" id="UP000070409">
    <property type="component" value="Unassembled WGS sequence"/>
</dbReference>
<dbReference type="NCBIfam" id="TIGR00046">
    <property type="entry name" value="RsmE family RNA methyltransferase"/>
    <property type="match status" value="1"/>
</dbReference>
<dbReference type="FunFam" id="3.40.1280.10:FF:000023">
    <property type="entry name" value="Ribosomal RNA small subunit methyltransferase E"/>
    <property type="match status" value="1"/>
</dbReference>
<evidence type="ECO:0000259" key="14">
    <source>
        <dbReference type="Pfam" id="PF20260"/>
    </source>
</evidence>
<reference evidence="16" key="1">
    <citation type="submission" date="2016-02" db="EMBL/GenBank/DDBJ databases">
        <authorList>
            <person name="Teng J.L."/>
            <person name="Yang Y."/>
            <person name="Huang Y."/>
            <person name="Guo F."/>
            <person name="Wei W."/>
            <person name="Chen J.H."/>
            <person name="Wong S.Y."/>
            <person name="Lau S.K."/>
            <person name="Woo P.C."/>
        </authorList>
    </citation>
    <scope>NUCLEOTIDE SEQUENCE</scope>
    <source>
        <strain evidence="16">JCM 15929</strain>
    </source>
</reference>
<dbReference type="InterPro" id="IPR029028">
    <property type="entry name" value="Alpha/beta_knot_MTases"/>
</dbReference>
<dbReference type="Gene3D" id="2.40.240.20">
    <property type="entry name" value="Hypothetical PUA domain-like, domain 1"/>
    <property type="match status" value="1"/>
</dbReference>
<proteinExistence type="inferred from homology"/>
<evidence type="ECO:0000313" key="17">
    <source>
        <dbReference type="Proteomes" id="UP000070258"/>
    </source>
</evidence>
<dbReference type="RefSeq" id="WP_068572508.1">
    <property type="nucleotide sequence ID" value="NZ_LSRE01000044.1"/>
</dbReference>
<dbReference type="NCBIfam" id="NF008693">
    <property type="entry name" value="PRK11713.2-3"/>
    <property type="match status" value="1"/>
</dbReference>
<dbReference type="STRING" id="239498.AXK60_11465"/>
<evidence type="ECO:0000256" key="6">
    <source>
        <dbReference type="ARBA" id="ARBA00022552"/>
    </source>
</evidence>
<evidence type="ECO:0000256" key="1">
    <source>
        <dbReference type="ARBA" id="ARBA00004496"/>
    </source>
</evidence>
<comment type="caution">
    <text evidence="16">The sequence shown here is derived from an EMBL/GenBank/DDBJ whole genome shotgun (WGS) entry which is preliminary data.</text>
</comment>
<keyword evidence="5 12" id="KW-0963">Cytoplasm</keyword>
<dbReference type="EC" id="2.1.1.193" evidence="3 12"/>
<accession>A0A138A8G1</accession>
<sequence>MAATVFLADRLPAEGQEHLLDGEEGRHAAAVRRVRVGEELVLSDGAGGFARCTTTAVGKADVTVRCSQSWTVPPASPRVVLVQALPKSERSELAVELATEAGIDAIIPWQAARCVSRWDGGGAGGKGSGKGSAKAEKGIARWRAVARSAAKQARRAYVPEIHDLVTTRELVPLLTSMDANVVVLHEGSAVPLGEVDFSVTGTIVIVVGPEGGISPEELDALVGMGAQPALLGPTVLRTSTAAAVALGALGVMTDRWSGTPPD</sequence>
<evidence type="ECO:0000313" key="16">
    <source>
        <dbReference type="EMBL" id="KXP06683.1"/>
    </source>
</evidence>
<evidence type="ECO:0000256" key="2">
    <source>
        <dbReference type="ARBA" id="ARBA00005528"/>
    </source>
</evidence>
<dbReference type="CDD" id="cd18084">
    <property type="entry name" value="RsmE-like"/>
    <property type="match status" value="1"/>
</dbReference>
<comment type="subcellular location">
    <subcellularLocation>
        <location evidence="1 12">Cytoplasm</location>
    </subcellularLocation>
</comment>
<organism evidence="16 17">
    <name type="scientific">Tsukamurella pseudospumae</name>
    <dbReference type="NCBI Taxonomy" id="239498"/>
    <lineage>
        <taxon>Bacteria</taxon>
        <taxon>Bacillati</taxon>
        <taxon>Actinomycetota</taxon>
        <taxon>Actinomycetes</taxon>
        <taxon>Mycobacteriales</taxon>
        <taxon>Tsukamurellaceae</taxon>
        <taxon>Tsukamurella</taxon>
    </lineage>
</organism>
<protein>
    <recommendedName>
        <fullName evidence="4 12">Ribosomal RNA small subunit methyltransferase E</fullName>
        <ecNumber evidence="3 12">2.1.1.193</ecNumber>
    </recommendedName>
</protein>
<dbReference type="SUPFAM" id="SSF75217">
    <property type="entry name" value="alpha/beta knot"/>
    <property type="match status" value="1"/>
</dbReference>
<evidence type="ECO:0000313" key="18">
    <source>
        <dbReference type="Proteomes" id="UP000070409"/>
    </source>
</evidence>
<evidence type="ECO:0000256" key="7">
    <source>
        <dbReference type="ARBA" id="ARBA00022603"/>
    </source>
</evidence>
<evidence type="ECO:0000256" key="10">
    <source>
        <dbReference type="ARBA" id="ARBA00025699"/>
    </source>
</evidence>
<dbReference type="Pfam" id="PF20260">
    <property type="entry name" value="PUA_4"/>
    <property type="match status" value="1"/>
</dbReference>
<dbReference type="EMBL" id="LSRE01000044">
    <property type="protein sequence ID" value="KXO91210.1"/>
    <property type="molecule type" value="Genomic_DNA"/>
</dbReference>
<dbReference type="PANTHER" id="PTHR30027:SF3">
    <property type="entry name" value="16S RRNA (URACIL(1498)-N(3))-METHYLTRANSFERASE"/>
    <property type="match status" value="1"/>
</dbReference>
<dbReference type="Pfam" id="PF04452">
    <property type="entry name" value="Methyltrans_RNA"/>
    <property type="match status" value="1"/>
</dbReference>
<evidence type="ECO:0000313" key="15">
    <source>
        <dbReference type="EMBL" id="KXO91210.1"/>
    </source>
</evidence>
<evidence type="ECO:0000256" key="12">
    <source>
        <dbReference type="PIRNR" id="PIRNR015601"/>
    </source>
</evidence>
<gene>
    <name evidence="16" type="ORF">AXK60_11465</name>
    <name evidence="15" type="ORF">AXK61_06530</name>
</gene>
<reference evidence="17" key="3">
    <citation type="submission" date="2016-02" db="EMBL/GenBank/DDBJ databases">
        <authorList>
            <person name="Wen L."/>
            <person name="He K."/>
            <person name="Yang H."/>
        </authorList>
    </citation>
    <scope>NUCLEOTIDE SEQUENCE [LARGE SCALE GENOMIC DNA]</scope>
    <source>
        <strain evidence="17">JCM 15929</strain>
    </source>
</reference>
<dbReference type="GO" id="GO:0070042">
    <property type="term" value="F:rRNA (uridine-N3-)-methyltransferase activity"/>
    <property type="evidence" value="ECO:0007669"/>
    <property type="project" value="TreeGrafter"/>
</dbReference>
<dbReference type="InterPro" id="IPR046886">
    <property type="entry name" value="RsmE_MTase_dom"/>
</dbReference>
<keyword evidence="18" id="KW-1185">Reference proteome</keyword>
<keyword evidence="6 12" id="KW-0698">rRNA processing</keyword>
<keyword evidence="9 12" id="KW-0949">S-adenosyl-L-methionine</keyword>
<dbReference type="GO" id="GO:0070475">
    <property type="term" value="P:rRNA base methylation"/>
    <property type="evidence" value="ECO:0007669"/>
    <property type="project" value="TreeGrafter"/>
</dbReference>
<dbReference type="SUPFAM" id="SSF88697">
    <property type="entry name" value="PUA domain-like"/>
    <property type="match status" value="1"/>
</dbReference>
<comment type="catalytic activity">
    <reaction evidence="11 12">
        <text>uridine(1498) in 16S rRNA + S-adenosyl-L-methionine = N(3)-methyluridine(1498) in 16S rRNA + S-adenosyl-L-homocysteine + H(+)</text>
        <dbReference type="Rhea" id="RHEA:42920"/>
        <dbReference type="Rhea" id="RHEA-COMP:10283"/>
        <dbReference type="Rhea" id="RHEA-COMP:10284"/>
        <dbReference type="ChEBI" id="CHEBI:15378"/>
        <dbReference type="ChEBI" id="CHEBI:57856"/>
        <dbReference type="ChEBI" id="CHEBI:59789"/>
        <dbReference type="ChEBI" id="CHEBI:65315"/>
        <dbReference type="ChEBI" id="CHEBI:74502"/>
        <dbReference type="EC" id="2.1.1.193"/>
    </reaction>
</comment>
<evidence type="ECO:0000259" key="13">
    <source>
        <dbReference type="Pfam" id="PF04452"/>
    </source>
</evidence>
<dbReference type="EMBL" id="LSRF01000056">
    <property type="protein sequence ID" value="KXP06683.1"/>
    <property type="molecule type" value="Genomic_DNA"/>
</dbReference>
<name>A0A138A8G1_9ACTN</name>
<comment type="similarity">
    <text evidence="2 12">Belongs to the RNA methyltransferase RsmE family.</text>
</comment>
<evidence type="ECO:0000256" key="5">
    <source>
        <dbReference type="ARBA" id="ARBA00022490"/>
    </source>
</evidence>
<evidence type="ECO:0000256" key="11">
    <source>
        <dbReference type="ARBA" id="ARBA00047944"/>
    </source>
</evidence>
<dbReference type="Proteomes" id="UP000070258">
    <property type="component" value="Unassembled WGS sequence"/>
</dbReference>
<evidence type="ECO:0000256" key="9">
    <source>
        <dbReference type="ARBA" id="ARBA00022691"/>
    </source>
</evidence>
<dbReference type="OrthoDB" id="9808126at2"/>
<dbReference type="PIRSF" id="PIRSF015601">
    <property type="entry name" value="MTase_slr0722"/>
    <property type="match status" value="1"/>
</dbReference>
<dbReference type="InterPro" id="IPR029026">
    <property type="entry name" value="tRNA_m1G_MTases_N"/>
</dbReference>
<dbReference type="PANTHER" id="PTHR30027">
    <property type="entry name" value="RIBOSOMAL RNA SMALL SUBUNIT METHYLTRANSFERASE E"/>
    <property type="match status" value="1"/>
</dbReference>
<evidence type="ECO:0000256" key="8">
    <source>
        <dbReference type="ARBA" id="ARBA00022679"/>
    </source>
</evidence>
<dbReference type="GO" id="GO:0005737">
    <property type="term" value="C:cytoplasm"/>
    <property type="evidence" value="ECO:0007669"/>
    <property type="project" value="UniProtKB-SubCell"/>
</dbReference>
<comment type="function">
    <text evidence="10 12">Specifically methylates the N3 position of the uracil ring of uridine 1498 (m3U1498) in 16S rRNA. Acts on the fully assembled 30S ribosomal subunit.</text>
</comment>
<feature type="domain" description="Ribosomal RNA small subunit methyltransferase E methyltransferase" evidence="13">
    <location>
        <begin position="76"/>
        <end position="249"/>
    </location>
</feature>
<dbReference type="AlphaFoldDB" id="A0A138A8G1"/>
<evidence type="ECO:0000256" key="4">
    <source>
        <dbReference type="ARBA" id="ARBA00013673"/>
    </source>
</evidence>
<keyword evidence="8 12" id="KW-0808">Transferase</keyword>
<keyword evidence="7 12" id="KW-0489">Methyltransferase</keyword>
<evidence type="ECO:0000256" key="3">
    <source>
        <dbReference type="ARBA" id="ARBA00012328"/>
    </source>
</evidence>